<feature type="transmembrane region" description="Helical" evidence="1">
    <location>
        <begin position="25"/>
        <end position="43"/>
    </location>
</feature>
<reference evidence="2" key="1">
    <citation type="submission" date="2020-04" db="EMBL/GenBank/DDBJ databases">
        <title>Deep metagenomics examines the oral microbiome during advanced dental caries in children, revealing novel taxa and co-occurrences with host molecules.</title>
        <authorList>
            <person name="Baker J.L."/>
            <person name="Morton J.T."/>
            <person name="Dinis M."/>
            <person name="Alvarez R."/>
            <person name="Tran N.C."/>
            <person name="Knight R."/>
            <person name="Edlund A."/>
        </authorList>
    </citation>
    <scope>NUCLEOTIDE SEQUENCE</scope>
    <source>
        <strain evidence="2">JCVI_29_bin.11</strain>
    </source>
</reference>
<protein>
    <submittedName>
        <fullName evidence="2">Uncharacterized protein</fullName>
    </submittedName>
</protein>
<dbReference type="AlphaFoldDB" id="A0A930L6H2"/>
<keyword evidence="1" id="KW-0812">Transmembrane</keyword>
<gene>
    <name evidence="2" type="ORF">HXO58_08055</name>
</gene>
<evidence type="ECO:0000313" key="2">
    <source>
        <dbReference type="EMBL" id="MBF1659771.1"/>
    </source>
</evidence>
<comment type="caution">
    <text evidence="2">The sequence shown here is derived from an EMBL/GenBank/DDBJ whole genome shotgun (WGS) entry which is preliminary data.</text>
</comment>
<dbReference type="InterPro" id="IPR045933">
    <property type="entry name" value="DUF6353"/>
</dbReference>
<evidence type="ECO:0000313" key="3">
    <source>
        <dbReference type="Proteomes" id="UP000713964"/>
    </source>
</evidence>
<dbReference type="Proteomes" id="UP000713964">
    <property type="component" value="Unassembled WGS sequence"/>
</dbReference>
<keyword evidence="1" id="KW-0472">Membrane</keyword>
<proteinExistence type="predicted"/>
<name>A0A930L6H2_9MICC</name>
<accession>A0A930L6H2</accession>
<dbReference type="EMBL" id="JABZXL010000026">
    <property type="protein sequence ID" value="MBF1659771.1"/>
    <property type="molecule type" value="Genomic_DNA"/>
</dbReference>
<keyword evidence="1" id="KW-1133">Transmembrane helix</keyword>
<organism evidence="2 3">
    <name type="scientific">Rothia mucilaginosa</name>
    <dbReference type="NCBI Taxonomy" id="43675"/>
    <lineage>
        <taxon>Bacteria</taxon>
        <taxon>Bacillati</taxon>
        <taxon>Actinomycetota</taxon>
        <taxon>Actinomycetes</taxon>
        <taxon>Micrococcales</taxon>
        <taxon>Micrococcaceae</taxon>
        <taxon>Rothia</taxon>
    </lineage>
</organism>
<sequence>MSIFSSAARFGSNLVQKVKFRSPELLIGAGVVGLVGAAVVAVRRGVRWHNAARAEILHDLETIKKAGGSPEYSREDRVRDYAQVIGKGVWSFTQIYGPSVAVGAASVVSILAGTGVLRGRLAAVTSAAATAQAALDRYRQRVREKLGDDADYEFAHEVVGRKTKLKHEDGTKETQVTYHLVPSSGEWMAASPYSRIWDESALEWSPNREIQYLTLRSLENHFNRELDARGVVFLNDVYKALGLPMSPEAALVGWIKDYETPKMKALAEKLGRTPGDGAVDFGVFDGETASARAYLAGDDDRVVLDFNVDGVVYDLIPAL</sequence>
<evidence type="ECO:0000256" key="1">
    <source>
        <dbReference type="SAM" id="Phobius"/>
    </source>
</evidence>
<dbReference type="Pfam" id="PF19880">
    <property type="entry name" value="DUF6353"/>
    <property type="match status" value="1"/>
</dbReference>